<dbReference type="Proteomes" id="UP000011080">
    <property type="component" value="Unassembled WGS sequence"/>
</dbReference>
<reference evidence="1 2" key="1">
    <citation type="journal article" date="2012" name="Nat. Genet.">
        <title>The yak genome and adaptation to life at high altitude.</title>
        <authorList>
            <person name="Qiu Q."/>
            <person name="Zhang G."/>
            <person name="Ma T."/>
            <person name="Qian W."/>
            <person name="Wang J."/>
            <person name="Ye Z."/>
            <person name="Cao C."/>
            <person name="Hu Q."/>
            <person name="Kim J."/>
            <person name="Larkin D.M."/>
            <person name="Auvil L."/>
            <person name="Capitanu B."/>
            <person name="Ma J."/>
            <person name="Lewin H.A."/>
            <person name="Qian X."/>
            <person name="Lang Y."/>
            <person name="Zhou R."/>
            <person name="Wang L."/>
            <person name="Wang K."/>
            <person name="Xia J."/>
            <person name="Liao S."/>
            <person name="Pan S."/>
            <person name="Lu X."/>
            <person name="Hou H."/>
            <person name="Wang Y."/>
            <person name="Zang X."/>
            <person name="Yin Y."/>
            <person name="Ma H."/>
            <person name="Zhang J."/>
            <person name="Wang Z."/>
            <person name="Zhang Y."/>
            <person name="Zhang D."/>
            <person name="Yonezawa T."/>
            <person name="Hasegawa M."/>
            <person name="Zhong Y."/>
            <person name="Liu W."/>
            <person name="Zhang Y."/>
            <person name="Huang Z."/>
            <person name="Zhang S."/>
            <person name="Long R."/>
            <person name="Yang H."/>
            <person name="Wang J."/>
            <person name="Lenstra J.A."/>
            <person name="Cooper D.N."/>
            <person name="Wu Y."/>
            <person name="Wang J."/>
            <person name="Shi P."/>
            <person name="Wang J."/>
            <person name="Liu J."/>
        </authorList>
    </citation>
    <scope>NUCLEOTIDE SEQUENCE [LARGE SCALE GENOMIC DNA]</scope>
    <source>
        <strain evidence="2">yakQH1</strain>
    </source>
</reference>
<gene>
    <name evidence="1" type="ORF">M91_01275</name>
</gene>
<dbReference type="EMBL" id="JH882226">
    <property type="protein sequence ID" value="ELR50292.1"/>
    <property type="molecule type" value="Genomic_DNA"/>
</dbReference>
<dbReference type="AlphaFoldDB" id="L8I4U8"/>
<proteinExistence type="predicted"/>
<evidence type="ECO:0000313" key="1">
    <source>
        <dbReference type="EMBL" id="ELR50292.1"/>
    </source>
</evidence>
<organism evidence="1 2">
    <name type="scientific">Bos mutus</name>
    <name type="common">wild yak</name>
    <dbReference type="NCBI Taxonomy" id="72004"/>
    <lineage>
        <taxon>Eukaryota</taxon>
        <taxon>Metazoa</taxon>
        <taxon>Chordata</taxon>
        <taxon>Craniata</taxon>
        <taxon>Vertebrata</taxon>
        <taxon>Euteleostomi</taxon>
        <taxon>Mammalia</taxon>
        <taxon>Eutheria</taxon>
        <taxon>Laurasiatheria</taxon>
        <taxon>Artiodactyla</taxon>
        <taxon>Ruminantia</taxon>
        <taxon>Pecora</taxon>
        <taxon>Bovidae</taxon>
        <taxon>Bovinae</taxon>
        <taxon>Bos</taxon>
    </lineage>
</organism>
<name>L8I4U8_9CETA</name>
<feature type="non-terminal residue" evidence="1">
    <location>
        <position position="1"/>
    </location>
</feature>
<evidence type="ECO:0000313" key="2">
    <source>
        <dbReference type="Proteomes" id="UP000011080"/>
    </source>
</evidence>
<accession>L8I4U8</accession>
<protein>
    <submittedName>
        <fullName evidence="1">Uncharacterized protein</fullName>
    </submittedName>
</protein>
<sequence length="47" mass="5157">LSMEFSSQEYWSWLPFPAPGDLSNPGIKHVSLASPTLAGRFFTITAT</sequence>